<dbReference type="PaxDb" id="39947-A0A0P0XQN2"/>
<dbReference type="Gramene" id="Os09t0570150-00">
    <property type="protein sequence ID" value="Os09t0570150-00"/>
    <property type="gene ID" value="Os09g0570150"/>
</dbReference>
<evidence type="ECO:0000313" key="1">
    <source>
        <dbReference type="EMBL" id="BAT09510.1"/>
    </source>
</evidence>
<evidence type="ECO:0000313" key="2">
    <source>
        <dbReference type="Proteomes" id="UP000059680"/>
    </source>
</evidence>
<dbReference type="AlphaFoldDB" id="A0A0P0XQN2"/>
<accession>A0A0P0XQN2</accession>
<dbReference type="EMBL" id="AP014965">
    <property type="protein sequence ID" value="BAT09510.1"/>
    <property type="molecule type" value="Genomic_DNA"/>
</dbReference>
<dbReference type="Proteomes" id="UP000059680">
    <property type="component" value="Chromosome 9"/>
</dbReference>
<sequence>MRSIMSSDLHSASHVIAGRRFLSRLQQRSARRSSFSACTSGQLPAEASSTEWTASILRASRTWSAMLRSSSPVSTWRTTTPKA</sequence>
<name>A0A0P0XQN2_ORYSJ</name>
<keyword evidence="2" id="KW-1185">Reference proteome</keyword>
<protein>
    <submittedName>
        <fullName evidence="1">Os09g0570150 protein</fullName>
    </submittedName>
</protein>
<proteinExistence type="predicted"/>
<gene>
    <name evidence="1" type="ordered locus">Os09g0570150</name>
    <name evidence="1" type="ORF">OSNPB_090570150</name>
</gene>
<reference evidence="2" key="1">
    <citation type="journal article" date="2005" name="Nature">
        <title>The map-based sequence of the rice genome.</title>
        <authorList>
            <consortium name="International rice genome sequencing project (IRGSP)"/>
            <person name="Matsumoto T."/>
            <person name="Wu J."/>
            <person name="Kanamori H."/>
            <person name="Katayose Y."/>
            <person name="Fujisawa M."/>
            <person name="Namiki N."/>
            <person name="Mizuno H."/>
            <person name="Yamamoto K."/>
            <person name="Antonio B.A."/>
            <person name="Baba T."/>
            <person name="Sakata K."/>
            <person name="Nagamura Y."/>
            <person name="Aoki H."/>
            <person name="Arikawa K."/>
            <person name="Arita K."/>
            <person name="Bito T."/>
            <person name="Chiden Y."/>
            <person name="Fujitsuka N."/>
            <person name="Fukunaka R."/>
            <person name="Hamada M."/>
            <person name="Harada C."/>
            <person name="Hayashi A."/>
            <person name="Hijishita S."/>
            <person name="Honda M."/>
            <person name="Hosokawa S."/>
            <person name="Ichikawa Y."/>
            <person name="Idonuma A."/>
            <person name="Iijima M."/>
            <person name="Ikeda M."/>
            <person name="Ikeno M."/>
            <person name="Ito K."/>
            <person name="Ito S."/>
            <person name="Ito T."/>
            <person name="Ito Y."/>
            <person name="Ito Y."/>
            <person name="Iwabuchi A."/>
            <person name="Kamiya K."/>
            <person name="Karasawa W."/>
            <person name="Kurita K."/>
            <person name="Katagiri S."/>
            <person name="Kikuta A."/>
            <person name="Kobayashi H."/>
            <person name="Kobayashi N."/>
            <person name="Machita K."/>
            <person name="Maehara T."/>
            <person name="Masukawa M."/>
            <person name="Mizubayashi T."/>
            <person name="Mukai Y."/>
            <person name="Nagasaki H."/>
            <person name="Nagata Y."/>
            <person name="Naito S."/>
            <person name="Nakashima M."/>
            <person name="Nakama Y."/>
            <person name="Nakamichi Y."/>
            <person name="Nakamura M."/>
            <person name="Meguro A."/>
            <person name="Negishi M."/>
            <person name="Ohta I."/>
            <person name="Ohta T."/>
            <person name="Okamoto M."/>
            <person name="Ono N."/>
            <person name="Saji S."/>
            <person name="Sakaguchi M."/>
            <person name="Sakai K."/>
            <person name="Shibata M."/>
            <person name="Shimokawa T."/>
            <person name="Song J."/>
            <person name="Takazaki Y."/>
            <person name="Terasawa K."/>
            <person name="Tsugane M."/>
            <person name="Tsuji K."/>
            <person name="Ueda S."/>
            <person name="Waki K."/>
            <person name="Yamagata H."/>
            <person name="Yamamoto M."/>
            <person name="Yamamoto S."/>
            <person name="Yamane H."/>
            <person name="Yoshiki S."/>
            <person name="Yoshihara R."/>
            <person name="Yukawa K."/>
            <person name="Zhong H."/>
            <person name="Yano M."/>
            <person name="Yuan Q."/>
            <person name="Ouyang S."/>
            <person name="Liu J."/>
            <person name="Jones K.M."/>
            <person name="Gansberger K."/>
            <person name="Moffat K."/>
            <person name="Hill J."/>
            <person name="Bera J."/>
            <person name="Fadrosh D."/>
            <person name="Jin S."/>
            <person name="Johri S."/>
            <person name="Kim M."/>
            <person name="Overton L."/>
            <person name="Reardon M."/>
            <person name="Tsitrin T."/>
            <person name="Vuong H."/>
            <person name="Weaver B."/>
            <person name="Ciecko A."/>
            <person name="Tallon L."/>
            <person name="Jackson J."/>
            <person name="Pai G."/>
            <person name="Aken S.V."/>
            <person name="Utterback T."/>
            <person name="Reidmuller S."/>
            <person name="Feldblyum T."/>
            <person name="Hsiao J."/>
            <person name="Zismann V."/>
            <person name="Iobst S."/>
            <person name="de Vazeille A.R."/>
            <person name="Buell C.R."/>
            <person name="Ying K."/>
            <person name="Li Y."/>
            <person name="Lu T."/>
            <person name="Huang Y."/>
            <person name="Zhao Q."/>
            <person name="Feng Q."/>
            <person name="Zhang L."/>
            <person name="Zhu J."/>
            <person name="Weng Q."/>
            <person name="Mu J."/>
            <person name="Lu Y."/>
            <person name="Fan D."/>
            <person name="Liu Y."/>
            <person name="Guan J."/>
            <person name="Zhang Y."/>
            <person name="Yu S."/>
            <person name="Liu X."/>
            <person name="Zhang Y."/>
            <person name="Hong G."/>
            <person name="Han B."/>
            <person name="Choisne N."/>
            <person name="Demange N."/>
            <person name="Orjeda G."/>
            <person name="Samain S."/>
            <person name="Cattolico L."/>
            <person name="Pelletier E."/>
            <person name="Couloux A."/>
            <person name="Segurens B."/>
            <person name="Wincker P."/>
            <person name="D'Hont A."/>
            <person name="Scarpelli C."/>
            <person name="Weissenbach J."/>
            <person name="Salanoubat M."/>
            <person name="Quetier F."/>
            <person name="Yu Y."/>
            <person name="Kim H.R."/>
            <person name="Rambo T."/>
            <person name="Currie J."/>
            <person name="Collura K."/>
            <person name="Luo M."/>
            <person name="Yang T."/>
            <person name="Ammiraju J.S.S."/>
            <person name="Engler F."/>
            <person name="Soderlund C."/>
            <person name="Wing R.A."/>
            <person name="Palmer L.E."/>
            <person name="de la Bastide M."/>
            <person name="Spiegel L."/>
            <person name="Nascimento L."/>
            <person name="Zutavern T."/>
            <person name="O'Shaughnessy A."/>
            <person name="Dike S."/>
            <person name="Dedhia N."/>
            <person name="Preston R."/>
            <person name="Balija V."/>
            <person name="McCombie W.R."/>
            <person name="Chow T."/>
            <person name="Chen H."/>
            <person name="Chung M."/>
            <person name="Chen C."/>
            <person name="Shaw J."/>
            <person name="Wu H."/>
            <person name="Hsiao K."/>
            <person name="Chao Y."/>
            <person name="Chu M."/>
            <person name="Cheng C."/>
            <person name="Hour A."/>
            <person name="Lee P."/>
            <person name="Lin S."/>
            <person name="Lin Y."/>
            <person name="Liou J."/>
            <person name="Liu S."/>
            <person name="Hsing Y."/>
            <person name="Raghuvanshi S."/>
            <person name="Mohanty A."/>
            <person name="Bharti A.K."/>
            <person name="Gaur A."/>
            <person name="Gupta V."/>
            <person name="Kumar D."/>
            <person name="Ravi V."/>
            <person name="Vij S."/>
            <person name="Kapur A."/>
            <person name="Khurana P."/>
            <person name="Khurana P."/>
            <person name="Khurana J.P."/>
            <person name="Tyagi A.K."/>
            <person name="Gaikwad K."/>
            <person name="Singh A."/>
            <person name="Dalal V."/>
            <person name="Srivastava S."/>
            <person name="Dixit A."/>
            <person name="Pal A.K."/>
            <person name="Ghazi I.A."/>
            <person name="Yadav M."/>
            <person name="Pandit A."/>
            <person name="Bhargava A."/>
            <person name="Sureshbabu K."/>
            <person name="Batra K."/>
            <person name="Sharma T.R."/>
            <person name="Mohapatra T."/>
            <person name="Singh N.K."/>
            <person name="Messing J."/>
            <person name="Nelson A.B."/>
            <person name="Fuks G."/>
            <person name="Kavchok S."/>
            <person name="Keizer G."/>
            <person name="Linton E."/>
            <person name="Llaca V."/>
            <person name="Song R."/>
            <person name="Tanyolac B."/>
            <person name="Young S."/>
            <person name="Ho-Il K."/>
            <person name="Hahn J.H."/>
            <person name="Sangsakoo G."/>
            <person name="Vanavichit A."/>
            <person name="de Mattos Luiz.A.T."/>
            <person name="Zimmer P.D."/>
            <person name="Malone G."/>
            <person name="Dellagostin O."/>
            <person name="de Oliveira A.C."/>
            <person name="Bevan M."/>
            <person name="Bancroft I."/>
            <person name="Minx P."/>
            <person name="Cordum H."/>
            <person name="Wilson R."/>
            <person name="Cheng Z."/>
            <person name="Jin W."/>
            <person name="Jiang J."/>
            <person name="Leong S.A."/>
            <person name="Iwama H."/>
            <person name="Gojobori T."/>
            <person name="Itoh T."/>
            <person name="Niimura Y."/>
            <person name="Fujii Y."/>
            <person name="Habara T."/>
            <person name="Sakai H."/>
            <person name="Sato Y."/>
            <person name="Wilson G."/>
            <person name="Kumar K."/>
            <person name="McCouch S."/>
            <person name="Juretic N."/>
            <person name="Hoen D."/>
            <person name="Wright S."/>
            <person name="Bruskiewich R."/>
            <person name="Bureau T."/>
            <person name="Miyao A."/>
            <person name="Hirochika H."/>
            <person name="Nishikawa T."/>
            <person name="Kadowaki K."/>
            <person name="Sugiura M."/>
            <person name="Burr B."/>
            <person name="Sasaki T."/>
        </authorList>
    </citation>
    <scope>NUCLEOTIDE SEQUENCE [LARGE SCALE GENOMIC DNA]</scope>
    <source>
        <strain evidence="2">cv. Nipponbare</strain>
    </source>
</reference>
<organism evidence="1 2">
    <name type="scientific">Oryza sativa subsp. japonica</name>
    <name type="common">Rice</name>
    <dbReference type="NCBI Taxonomy" id="39947"/>
    <lineage>
        <taxon>Eukaryota</taxon>
        <taxon>Viridiplantae</taxon>
        <taxon>Streptophyta</taxon>
        <taxon>Embryophyta</taxon>
        <taxon>Tracheophyta</taxon>
        <taxon>Spermatophyta</taxon>
        <taxon>Magnoliopsida</taxon>
        <taxon>Liliopsida</taxon>
        <taxon>Poales</taxon>
        <taxon>Poaceae</taxon>
        <taxon>BOP clade</taxon>
        <taxon>Oryzoideae</taxon>
        <taxon>Oryzeae</taxon>
        <taxon>Oryzinae</taxon>
        <taxon>Oryza</taxon>
        <taxon>Oryza sativa</taxon>
    </lineage>
</organism>
<reference evidence="1 2" key="3">
    <citation type="journal article" date="2013" name="Rice">
        <title>Improvement of the Oryza sativa Nipponbare reference genome using next generation sequence and optical map data.</title>
        <authorList>
            <person name="Kawahara Y."/>
            <person name="de la Bastide M."/>
            <person name="Hamilton J.P."/>
            <person name="Kanamori H."/>
            <person name="McCombie W.R."/>
            <person name="Ouyang S."/>
            <person name="Schwartz D.C."/>
            <person name="Tanaka T."/>
            <person name="Wu J."/>
            <person name="Zhou S."/>
            <person name="Childs K.L."/>
            <person name="Davidson R.M."/>
            <person name="Lin H."/>
            <person name="Quesada-Ocampo L."/>
            <person name="Vaillancourt B."/>
            <person name="Sakai H."/>
            <person name="Lee S.S."/>
            <person name="Kim J."/>
            <person name="Numa H."/>
            <person name="Itoh T."/>
            <person name="Buell C.R."/>
            <person name="Matsumoto T."/>
        </authorList>
    </citation>
    <scope>NUCLEOTIDE SEQUENCE [LARGE SCALE GENOMIC DNA]</scope>
    <source>
        <strain evidence="2">cv. Nipponbare</strain>
    </source>
</reference>
<dbReference type="InParanoid" id="A0A0P0XQN2"/>
<reference evidence="1 2" key="2">
    <citation type="journal article" date="2013" name="Plant Cell Physiol.">
        <title>Rice Annotation Project Database (RAP-DB): an integrative and interactive database for rice genomics.</title>
        <authorList>
            <person name="Sakai H."/>
            <person name="Lee S.S."/>
            <person name="Tanaka T."/>
            <person name="Numa H."/>
            <person name="Kim J."/>
            <person name="Kawahara Y."/>
            <person name="Wakimoto H."/>
            <person name="Yang C.C."/>
            <person name="Iwamoto M."/>
            <person name="Abe T."/>
            <person name="Yamada Y."/>
            <person name="Muto A."/>
            <person name="Inokuchi H."/>
            <person name="Ikemura T."/>
            <person name="Matsumoto T."/>
            <person name="Sasaki T."/>
            <person name="Itoh T."/>
        </authorList>
    </citation>
    <scope>NUCLEOTIDE SEQUENCE [LARGE SCALE GENOMIC DNA]</scope>
    <source>
        <strain evidence="2">cv. Nipponbare</strain>
    </source>
</reference>